<dbReference type="Proteomes" id="UP001303889">
    <property type="component" value="Unassembled WGS sequence"/>
</dbReference>
<evidence type="ECO:0000256" key="1">
    <source>
        <dbReference type="SAM" id="SignalP"/>
    </source>
</evidence>
<comment type="caution">
    <text evidence="2">The sequence shown here is derived from an EMBL/GenBank/DDBJ whole genome shotgun (WGS) entry which is preliminary data.</text>
</comment>
<reference evidence="2" key="2">
    <citation type="submission" date="2023-05" db="EMBL/GenBank/DDBJ databases">
        <authorList>
            <consortium name="Lawrence Berkeley National Laboratory"/>
            <person name="Steindorff A."/>
            <person name="Hensen N."/>
            <person name="Bonometti L."/>
            <person name="Westerberg I."/>
            <person name="Brannstrom I.O."/>
            <person name="Guillou S."/>
            <person name="Cros-Aarteil S."/>
            <person name="Calhoun S."/>
            <person name="Haridas S."/>
            <person name="Kuo A."/>
            <person name="Mondo S."/>
            <person name="Pangilinan J."/>
            <person name="Riley R."/>
            <person name="Labutti K."/>
            <person name="Andreopoulos B."/>
            <person name="Lipzen A."/>
            <person name="Chen C."/>
            <person name="Yanf M."/>
            <person name="Daum C."/>
            <person name="Ng V."/>
            <person name="Clum A."/>
            <person name="Ohm R."/>
            <person name="Martin F."/>
            <person name="Silar P."/>
            <person name="Natvig D."/>
            <person name="Lalanne C."/>
            <person name="Gautier V."/>
            <person name="Ament-Velasquez S.L."/>
            <person name="Kruys A."/>
            <person name="Hutchinson M.I."/>
            <person name="Powell A.J."/>
            <person name="Barry K."/>
            <person name="Miller A.N."/>
            <person name="Grigoriev I.V."/>
            <person name="Debuchy R."/>
            <person name="Gladieux P."/>
            <person name="Thoren M.H."/>
            <person name="Johannesson H."/>
        </authorList>
    </citation>
    <scope>NUCLEOTIDE SEQUENCE</scope>
    <source>
        <strain evidence="2">CBS 103.79</strain>
    </source>
</reference>
<keyword evidence="1" id="KW-0732">Signal</keyword>
<gene>
    <name evidence="2" type="ORF">C8A05DRAFT_31943</name>
</gene>
<reference evidence="2" key="1">
    <citation type="journal article" date="2023" name="Mol. Phylogenet. Evol.">
        <title>Genome-scale phylogeny and comparative genomics of the fungal order Sordariales.</title>
        <authorList>
            <person name="Hensen N."/>
            <person name="Bonometti L."/>
            <person name="Westerberg I."/>
            <person name="Brannstrom I.O."/>
            <person name="Guillou S."/>
            <person name="Cros-Aarteil S."/>
            <person name="Calhoun S."/>
            <person name="Haridas S."/>
            <person name="Kuo A."/>
            <person name="Mondo S."/>
            <person name="Pangilinan J."/>
            <person name="Riley R."/>
            <person name="LaButti K."/>
            <person name="Andreopoulos B."/>
            <person name="Lipzen A."/>
            <person name="Chen C."/>
            <person name="Yan M."/>
            <person name="Daum C."/>
            <person name="Ng V."/>
            <person name="Clum A."/>
            <person name="Steindorff A."/>
            <person name="Ohm R.A."/>
            <person name="Martin F."/>
            <person name="Silar P."/>
            <person name="Natvig D.O."/>
            <person name="Lalanne C."/>
            <person name="Gautier V."/>
            <person name="Ament-Velasquez S.L."/>
            <person name="Kruys A."/>
            <person name="Hutchinson M.I."/>
            <person name="Powell A.J."/>
            <person name="Barry K."/>
            <person name="Miller A.N."/>
            <person name="Grigoriev I.V."/>
            <person name="Debuchy R."/>
            <person name="Gladieux P."/>
            <person name="Hiltunen Thoren M."/>
            <person name="Johannesson H."/>
        </authorList>
    </citation>
    <scope>NUCLEOTIDE SEQUENCE</scope>
    <source>
        <strain evidence="2">CBS 103.79</strain>
    </source>
</reference>
<evidence type="ECO:0008006" key="4">
    <source>
        <dbReference type="Google" id="ProtNLM"/>
    </source>
</evidence>
<protein>
    <recommendedName>
        <fullName evidence="4">Extracellular membrane protein CFEM domain-containing protein</fullName>
    </recommendedName>
</protein>
<keyword evidence="3" id="KW-1185">Reference proteome</keyword>
<evidence type="ECO:0000313" key="2">
    <source>
        <dbReference type="EMBL" id="KAK3904262.1"/>
    </source>
</evidence>
<name>A0AAN6RUT9_9PEZI</name>
<evidence type="ECO:0000313" key="3">
    <source>
        <dbReference type="Proteomes" id="UP001303889"/>
    </source>
</evidence>
<organism evidence="2 3">
    <name type="scientific">Staphylotrichum tortipilum</name>
    <dbReference type="NCBI Taxonomy" id="2831512"/>
    <lineage>
        <taxon>Eukaryota</taxon>
        <taxon>Fungi</taxon>
        <taxon>Dikarya</taxon>
        <taxon>Ascomycota</taxon>
        <taxon>Pezizomycotina</taxon>
        <taxon>Sordariomycetes</taxon>
        <taxon>Sordariomycetidae</taxon>
        <taxon>Sordariales</taxon>
        <taxon>Chaetomiaceae</taxon>
        <taxon>Staphylotrichum</taxon>
    </lineage>
</organism>
<sequence length="223" mass="22529">MQFATTLFPALVALATTLPVAAVPVPDTATTAVAAVLDGLPSCAHGFMGKMVSRAASYGCPSHPDGTPNVVCLCRSKSFKHGAKRGVGDLCPNNSASISRSREWAIELCTAAIRADNLGVNRAAVPAPAPGGGPTTFPGISVSGPTTMPTLPKVTDTSMAPGRGNLPAGAGAFKPMDSKVVPALAMEVFKIDDDEDETARAEVVRPGGVLALVVAVGVGVVIL</sequence>
<dbReference type="AlphaFoldDB" id="A0AAN6RUT9"/>
<accession>A0AAN6RUT9</accession>
<feature type="signal peptide" evidence="1">
    <location>
        <begin position="1"/>
        <end position="22"/>
    </location>
</feature>
<feature type="chain" id="PRO_5042960302" description="Extracellular membrane protein CFEM domain-containing protein" evidence="1">
    <location>
        <begin position="23"/>
        <end position="223"/>
    </location>
</feature>
<dbReference type="EMBL" id="MU855405">
    <property type="protein sequence ID" value="KAK3904262.1"/>
    <property type="molecule type" value="Genomic_DNA"/>
</dbReference>
<proteinExistence type="predicted"/>